<sequence length="150" mass="16553">MPRNASAMSSILLIVLLLGLGGHTNASKFSTLHYDVQQPGADESPREEHLQEKLATIMSYNLDWACLPNDPSNPKCRASKFSWPELVGRKGREAKAVIQRENPSVDAVVYAPQDAIVTDKYCCNRVRLVMNCDAGCDYENATVFQIPIVG</sequence>
<dbReference type="EMBL" id="CM008046">
    <property type="protein sequence ID" value="PAN04116.1"/>
    <property type="molecule type" value="Genomic_DNA"/>
</dbReference>
<dbReference type="PROSITE" id="PS00285">
    <property type="entry name" value="POTATO_INHIBITOR"/>
    <property type="match status" value="1"/>
</dbReference>
<organism evidence="5">
    <name type="scientific">Panicum hallii</name>
    <dbReference type="NCBI Taxonomy" id="206008"/>
    <lineage>
        <taxon>Eukaryota</taxon>
        <taxon>Viridiplantae</taxon>
        <taxon>Streptophyta</taxon>
        <taxon>Embryophyta</taxon>
        <taxon>Tracheophyta</taxon>
        <taxon>Spermatophyta</taxon>
        <taxon>Magnoliopsida</taxon>
        <taxon>Liliopsida</taxon>
        <taxon>Poales</taxon>
        <taxon>Poaceae</taxon>
        <taxon>PACMAD clade</taxon>
        <taxon>Panicoideae</taxon>
        <taxon>Panicodae</taxon>
        <taxon>Paniceae</taxon>
        <taxon>Panicinae</taxon>
        <taxon>Panicum</taxon>
        <taxon>Panicum sect. Panicum</taxon>
    </lineage>
</organism>
<dbReference type="GO" id="GO:0004867">
    <property type="term" value="F:serine-type endopeptidase inhibitor activity"/>
    <property type="evidence" value="ECO:0007669"/>
    <property type="project" value="UniProtKB-KW"/>
</dbReference>
<dbReference type="AlphaFoldDB" id="A0A2S3GM06"/>
<keyword evidence="4" id="KW-0732">Signal</keyword>
<evidence type="ECO:0000256" key="2">
    <source>
        <dbReference type="ARBA" id="ARBA00022690"/>
    </source>
</evidence>
<keyword evidence="3" id="KW-0722">Serine protease inhibitor</keyword>
<dbReference type="InterPro" id="IPR000864">
    <property type="entry name" value="Prot_inh_pot1"/>
</dbReference>
<dbReference type="Gramene" id="PAN04116">
    <property type="protein sequence ID" value="PAN04116"/>
    <property type="gene ID" value="PAHAL_1G043500"/>
</dbReference>
<gene>
    <name evidence="5" type="ORF">PAHAL_1G043500</name>
</gene>
<proteinExistence type="inferred from homology"/>
<dbReference type="SUPFAM" id="SSF54654">
    <property type="entry name" value="CI-2 family of serine protease inhibitors"/>
    <property type="match status" value="1"/>
</dbReference>
<dbReference type="PANTHER" id="PTHR33091:SF50">
    <property type="entry name" value="OS06G0319900 PROTEIN"/>
    <property type="match status" value="1"/>
</dbReference>
<accession>A0A2S3GM06</accession>
<dbReference type="InterPro" id="IPR036354">
    <property type="entry name" value="Prot_inh_pot1_sf"/>
</dbReference>
<feature type="chain" id="PRO_5015553710" evidence="4">
    <location>
        <begin position="27"/>
        <end position="150"/>
    </location>
</feature>
<reference evidence="5" key="1">
    <citation type="submission" date="2018-04" db="EMBL/GenBank/DDBJ databases">
        <title>WGS assembly of Panicum hallii.</title>
        <authorList>
            <person name="Lovell J."/>
            <person name="Jenkins J."/>
            <person name="Lowry D."/>
            <person name="Mamidi S."/>
            <person name="Sreedasyam A."/>
            <person name="Weng X."/>
            <person name="Barry K."/>
            <person name="Bonette J."/>
            <person name="Campitelli B."/>
            <person name="Daum C."/>
            <person name="Gordon S."/>
            <person name="Gould B."/>
            <person name="Lipzen A."/>
            <person name="Macqueen A."/>
            <person name="Palacio-Mejia J."/>
            <person name="Plott C."/>
            <person name="Shakirov E."/>
            <person name="Shu S."/>
            <person name="Yoshinaga Y."/>
            <person name="Zane M."/>
            <person name="Rokhsar D."/>
            <person name="Grimwood J."/>
            <person name="Schmutz J."/>
            <person name="Juenger T."/>
        </authorList>
    </citation>
    <scope>NUCLEOTIDE SEQUENCE [LARGE SCALE GENOMIC DNA]</scope>
    <source>
        <strain evidence="5">FIL2</strain>
    </source>
</reference>
<evidence type="ECO:0000313" key="5">
    <source>
        <dbReference type="EMBL" id="PAN04116.1"/>
    </source>
</evidence>
<feature type="signal peptide" evidence="4">
    <location>
        <begin position="1"/>
        <end position="26"/>
    </location>
</feature>
<evidence type="ECO:0000256" key="1">
    <source>
        <dbReference type="ARBA" id="ARBA00008210"/>
    </source>
</evidence>
<protein>
    <submittedName>
        <fullName evidence="5">Uncharacterized protein</fullName>
    </submittedName>
</protein>
<dbReference type="Proteomes" id="UP000243499">
    <property type="component" value="Chromosome 1"/>
</dbReference>
<evidence type="ECO:0000256" key="3">
    <source>
        <dbReference type="ARBA" id="ARBA00022900"/>
    </source>
</evidence>
<dbReference type="Pfam" id="PF00280">
    <property type="entry name" value="potato_inhibit"/>
    <property type="match status" value="1"/>
</dbReference>
<name>A0A2S3GM06_9POAL</name>
<evidence type="ECO:0000256" key="4">
    <source>
        <dbReference type="SAM" id="SignalP"/>
    </source>
</evidence>
<dbReference type="PANTHER" id="PTHR33091">
    <property type="entry name" value="PROTEIN, PUTATIVE, EXPRESSED-RELATED"/>
    <property type="match status" value="1"/>
</dbReference>
<keyword evidence="2" id="KW-0646">Protease inhibitor</keyword>
<dbReference type="GO" id="GO:0009611">
    <property type="term" value="P:response to wounding"/>
    <property type="evidence" value="ECO:0007669"/>
    <property type="project" value="InterPro"/>
</dbReference>
<comment type="similarity">
    <text evidence="1">Belongs to the protease inhibitor I13 (potato type I serine protease inhibitor) family.</text>
</comment>
<dbReference type="Gene3D" id="3.30.10.10">
    <property type="entry name" value="Trypsin Inhibitor V, subunit A"/>
    <property type="match status" value="1"/>
</dbReference>